<evidence type="ECO:0000256" key="3">
    <source>
        <dbReference type="ARBA" id="ARBA00023125"/>
    </source>
</evidence>
<dbReference type="SUPFAM" id="SSF100950">
    <property type="entry name" value="NagB/RpiA/CoA transferase-like"/>
    <property type="match status" value="1"/>
</dbReference>
<dbReference type="PRINTS" id="PR00037">
    <property type="entry name" value="HTHLACR"/>
</dbReference>
<evidence type="ECO:0000259" key="5">
    <source>
        <dbReference type="PROSITE" id="PS51000"/>
    </source>
</evidence>
<dbReference type="Proteomes" id="UP000185003">
    <property type="component" value="Unassembled WGS sequence"/>
</dbReference>
<dbReference type="AlphaFoldDB" id="A0A1N6DBA7"/>
<dbReference type="InterPro" id="IPR037171">
    <property type="entry name" value="NagB/RpiA_transferase-like"/>
</dbReference>
<dbReference type="Pfam" id="PF08220">
    <property type="entry name" value="HTH_DeoR"/>
    <property type="match status" value="1"/>
</dbReference>
<dbReference type="InterPro" id="IPR001034">
    <property type="entry name" value="DeoR_HTH"/>
</dbReference>
<proteinExistence type="predicted"/>
<keyword evidence="1" id="KW-0678">Repressor</keyword>
<protein>
    <submittedName>
        <fullName evidence="6">DNA-binding transcriptional regulator of sugar metabolism, DeoR/GlpR family</fullName>
    </submittedName>
</protein>
<organism evidence="6 7">
    <name type="scientific">Chitinophaga niabensis</name>
    <dbReference type="NCBI Taxonomy" id="536979"/>
    <lineage>
        <taxon>Bacteria</taxon>
        <taxon>Pseudomonadati</taxon>
        <taxon>Bacteroidota</taxon>
        <taxon>Chitinophagia</taxon>
        <taxon>Chitinophagales</taxon>
        <taxon>Chitinophagaceae</taxon>
        <taxon>Chitinophaga</taxon>
    </lineage>
</organism>
<dbReference type="InterPro" id="IPR036390">
    <property type="entry name" value="WH_DNA-bd_sf"/>
</dbReference>
<keyword evidence="4" id="KW-0804">Transcription</keyword>
<dbReference type="SMART" id="SM01134">
    <property type="entry name" value="DeoRC"/>
    <property type="match status" value="1"/>
</dbReference>
<gene>
    <name evidence="6" type="ORF">SAMN04488055_0572</name>
</gene>
<dbReference type="InterPro" id="IPR036388">
    <property type="entry name" value="WH-like_DNA-bd_sf"/>
</dbReference>
<dbReference type="Gene3D" id="1.10.10.10">
    <property type="entry name" value="Winged helix-like DNA-binding domain superfamily/Winged helix DNA-binding domain"/>
    <property type="match status" value="1"/>
</dbReference>
<feature type="domain" description="HTH deoR-type" evidence="5">
    <location>
        <begin position="4"/>
        <end position="59"/>
    </location>
</feature>
<dbReference type="RefSeq" id="WP_234979596.1">
    <property type="nucleotide sequence ID" value="NZ_FSRA01000001.1"/>
</dbReference>
<dbReference type="PROSITE" id="PS00894">
    <property type="entry name" value="HTH_DEOR_1"/>
    <property type="match status" value="1"/>
</dbReference>
<evidence type="ECO:0000256" key="1">
    <source>
        <dbReference type="ARBA" id="ARBA00022491"/>
    </source>
</evidence>
<evidence type="ECO:0000313" key="6">
    <source>
        <dbReference type="EMBL" id="SIN68092.1"/>
    </source>
</evidence>
<evidence type="ECO:0000256" key="2">
    <source>
        <dbReference type="ARBA" id="ARBA00023015"/>
    </source>
</evidence>
<dbReference type="SMART" id="SM00420">
    <property type="entry name" value="HTH_DEOR"/>
    <property type="match status" value="1"/>
</dbReference>
<reference evidence="6 7" key="1">
    <citation type="submission" date="2016-11" db="EMBL/GenBank/DDBJ databases">
        <authorList>
            <person name="Jaros S."/>
            <person name="Januszkiewicz K."/>
            <person name="Wedrychowicz H."/>
        </authorList>
    </citation>
    <scope>NUCLEOTIDE SEQUENCE [LARGE SCALE GENOMIC DNA]</scope>
    <source>
        <strain evidence="6 7">DSM 24787</strain>
    </source>
</reference>
<keyword evidence="3 6" id="KW-0238">DNA-binding</keyword>
<dbReference type="InterPro" id="IPR014036">
    <property type="entry name" value="DeoR-like_C"/>
</dbReference>
<dbReference type="SUPFAM" id="SSF46785">
    <property type="entry name" value="Winged helix' DNA-binding domain"/>
    <property type="match status" value="1"/>
</dbReference>
<sequence length="250" mass="27842">MMLKEERHKLIMREVNLHNKVLSNDLSMLLDVSEDTVRRDLKELVEEGYIIKVHGGAISKSLATPFMKDSTVYAKDSKQVIAEKTLSLIKKDMVILTEGGTTMLEFARIIPDHLTVTFFTISPQVAITLSEKSNLEVITIGGKLCKNANLHTGSSVINQLAEIKADLCLLGANGFSSEEGLTDVDWEIVQVKKAIIRSARKTAVLCISEKLNSSRRLKICDLNQVDYLVTELGPEHPMMEIYNKEGLTVL</sequence>
<keyword evidence="7" id="KW-1185">Reference proteome</keyword>
<dbReference type="PROSITE" id="PS51000">
    <property type="entry name" value="HTH_DEOR_2"/>
    <property type="match status" value="1"/>
</dbReference>
<dbReference type="GO" id="GO:0003700">
    <property type="term" value="F:DNA-binding transcription factor activity"/>
    <property type="evidence" value="ECO:0007669"/>
    <property type="project" value="InterPro"/>
</dbReference>
<evidence type="ECO:0000313" key="7">
    <source>
        <dbReference type="Proteomes" id="UP000185003"/>
    </source>
</evidence>
<dbReference type="Gene3D" id="3.40.50.1360">
    <property type="match status" value="1"/>
</dbReference>
<accession>A0A1N6DBA7</accession>
<keyword evidence="2" id="KW-0805">Transcription regulation</keyword>
<name>A0A1N6DBA7_9BACT</name>
<dbReference type="Pfam" id="PF00455">
    <property type="entry name" value="DeoRC"/>
    <property type="match status" value="1"/>
</dbReference>
<dbReference type="GO" id="GO:0003677">
    <property type="term" value="F:DNA binding"/>
    <property type="evidence" value="ECO:0007669"/>
    <property type="project" value="UniProtKB-KW"/>
</dbReference>
<dbReference type="InterPro" id="IPR050313">
    <property type="entry name" value="Carb_Metab_HTH_regulators"/>
</dbReference>
<dbReference type="PANTHER" id="PTHR30363">
    <property type="entry name" value="HTH-TYPE TRANSCRIPTIONAL REGULATOR SRLR-RELATED"/>
    <property type="match status" value="1"/>
</dbReference>
<dbReference type="PANTHER" id="PTHR30363:SF4">
    <property type="entry name" value="GLYCEROL-3-PHOSPHATE REGULON REPRESSOR"/>
    <property type="match status" value="1"/>
</dbReference>
<evidence type="ECO:0000256" key="4">
    <source>
        <dbReference type="ARBA" id="ARBA00023163"/>
    </source>
</evidence>
<dbReference type="InterPro" id="IPR018356">
    <property type="entry name" value="Tscrpt_reg_HTH_DeoR_CS"/>
</dbReference>
<dbReference type="EMBL" id="FSRA01000001">
    <property type="protein sequence ID" value="SIN68092.1"/>
    <property type="molecule type" value="Genomic_DNA"/>
</dbReference>